<feature type="transmembrane region" description="Helical" evidence="11">
    <location>
        <begin position="93"/>
        <end position="113"/>
    </location>
</feature>
<keyword evidence="10" id="KW-0807">Transducer</keyword>
<sequence>MVGQSQCCWNCQKCDKGKVSFKSGSLACTLCNDTHYANTERTQCVLREVVYLKFSDAAGISIITLSCVGMAVLTAVTVIFIRERKTPVVMDSSPYLLILFFITLYLSFFLTIIQVTSKPTDSSCSAVSVLLLLIFVFYAAFFLAKSKTATQLLQSAVSRVTNMRTAYLQLVEVGVIVVLQAILIIAWQASSLSVARFLNQEDNTRLLEWLRELPGRSYHRYLLSNHCTCAGHAASLPRETSTRQLQRDEVHKFLHHRSLHPSCSFHSDVSLRRWKQPHPRGRVSRCSWRHLPAWAAFYP</sequence>
<keyword evidence="3 11" id="KW-0812">Transmembrane</keyword>
<evidence type="ECO:0000313" key="14">
    <source>
        <dbReference type="Proteomes" id="UP001163046"/>
    </source>
</evidence>
<dbReference type="GO" id="GO:0005886">
    <property type="term" value="C:plasma membrane"/>
    <property type="evidence" value="ECO:0007669"/>
    <property type="project" value="UniProtKB-SubCell"/>
</dbReference>
<accession>A0A9W9YW34</accession>
<name>A0A9W9YW34_9CNID</name>
<dbReference type="EMBL" id="MU826864">
    <property type="protein sequence ID" value="KAJ7370505.1"/>
    <property type="molecule type" value="Genomic_DNA"/>
</dbReference>
<keyword evidence="2" id="KW-1003">Cell membrane</keyword>
<keyword evidence="7 11" id="KW-0472">Membrane</keyword>
<evidence type="ECO:0000256" key="7">
    <source>
        <dbReference type="ARBA" id="ARBA00023136"/>
    </source>
</evidence>
<proteinExistence type="predicted"/>
<dbReference type="PANTHER" id="PTHR24060">
    <property type="entry name" value="METABOTROPIC GLUTAMATE RECEPTOR"/>
    <property type="match status" value="1"/>
</dbReference>
<dbReference type="Pfam" id="PF00003">
    <property type="entry name" value="7tm_3"/>
    <property type="match status" value="1"/>
</dbReference>
<keyword evidence="6" id="KW-0297">G-protein coupled receptor</keyword>
<dbReference type="GO" id="GO:0004930">
    <property type="term" value="F:G protein-coupled receptor activity"/>
    <property type="evidence" value="ECO:0007669"/>
    <property type="project" value="UniProtKB-KW"/>
</dbReference>
<keyword evidence="8" id="KW-0675">Receptor</keyword>
<reference evidence="13" key="1">
    <citation type="submission" date="2023-01" db="EMBL/GenBank/DDBJ databases">
        <title>Genome assembly of the deep-sea coral Lophelia pertusa.</title>
        <authorList>
            <person name="Herrera S."/>
            <person name="Cordes E."/>
        </authorList>
    </citation>
    <scope>NUCLEOTIDE SEQUENCE</scope>
    <source>
        <strain evidence="13">USNM1676648</strain>
        <tissue evidence="13">Polyp</tissue>
    </source>
</reference>
<evidence type="ECO:0000259" key="12">
    <source>
        <dbReference type="PROSITE" id="PS50259"/>
    </source>
</evidence>
<comment type="caution">
    <text evidence="13">The sequence shown here is derived from an EMBL/GenBank/DDBJ whole genome shotgun (WGS) entry which is preliminary data.</text>
</comment>
<organism evidence="13 14">
    <name type="scientific">Desmophyllum pertusum</name>
    <dbReference type="NCBI Taxonomy" id="174260"/>
    <lineage>
        <taxon>Eukaryota</taxon>
        <taxon>Metazoa</taxon>
        <taxon>Cnidaria</taxon>
        <taxon>Anthozoa</taxon>
        <taxon>Hexacorallia</taxon>
        <taxon>Scleractinia</taxon>
        <taxon>Caryophylliina</taxon>
        <taxon>Caryophylliidae</taxon>
        <taxon>Desmophyllum</taxon>
    </lineage>
</organism>
<evidence type="ECO:0000313" key="13">
    <source>
        <dbReference type="EMBL" id="KAJ7370505.1"/>
    </source>
</evidence>
<comment type="subcellular location">
    <subcellularLocation>
        <location evidence="1">Cell membrane</location>
        <topology evidence="1">Multi-pass membrane protein</topology>
    </subcellularLocation>
</comment>
<evidence type="ECO:0000256" key="3">
    <source>
        <dbReference type="ARBA" id="ARBA00022692"/>
    </source>
</evidence>
<dbReference type="InterPro" id="IPR038550">
    <property type="entry name" value="GPCR_3_9-Cys_sf"/>
</dbReference>
<feature type="transmembrane region" description="Helical" evidence="11">
    <location>
        <begin position="125"/>
        <end position="144"/>
    </location>
</feature>
<keyword evidence="5 11" id="KW-1133">Transmembrane helix</keyword>
<dbReference type="Gene3D" id="2.10.50.30">
    <property type="entry name" value="GPCR, family 3, nine cysteines domain"/>
    <property type="match status" value="1"/>
</dbReference>
<dbReference type="FunFam" id="2.10.50.30:FF:000004">
    <property type="entry name" value="Taste receptor type 1 member 3-like protein"/>
    <property type="match status" value="1"/>
</dbReference>
<evidence type="ECO:0000256" key="8">
    <source>
        <dbReference type="ARBA" id="ARBA00023170"/>
    </source>
</evidence>
<keyword evidence="4" id="KW-0732">Signal</keyword>
<dbReference type="InterPro" id="IPR050726">
    <property type="entry name" value="mGluR"/>
</dbReference>
<evidence type="ECO:0000256" key="6">
    <source>
        <dbReference type="ARBA" id="ARBA00023040"/>
    </source>
</evidence>
<evidence type="ECO:0000256" key="11">
    <source>
        <dbReference type="SAM" id="Phobius"/>
    </source>
</evidence>
<evidence type="ECO:0000256" key="4">
    <source>
        <dbReference type="ARBA" id="ARBA00022729"/>
    </source>
</evidence>
<gene>
    <name evidence="13" type="ORF">OS493_032071</name>
</gene>
<dbReference type="InterPro" id="IPR017978">
    <property type="entry name" value="GPCR_3_C"/>
</dbReference>
<feature type="domain" description="G-protein coupled receptors family 3 profile" evidence="12">
    <location>
        <begin position="58"/>
        <end position="187"/>
    </location>
</feature>
<evidence type="ECO:0000256" key="1">
    <source>
        <dbReference type="ARBA" id="ARBA00004651"/>
    </source>
</evidence>
<keyword evidence="14" id="KW-1185">Reference proteome</keyword>
<feature type="transmembrane region" description="Helical" evidence="11">
    <location>
        <begin position="165"/>
        <end position="187"/>
    </location>
</feature>
<evidence type="ECO:0000256" key="5">
    <source>
        <dbReference type="ARBA" id="ARBA00022989"/>
    </source>
</evidence>
<dbReference type="OrthoDB" id="5984008at2759"/>
<keyword evidence="9" id="KW-0325">Glycoprotein</keyword>
<evidence type="ECO:0000256" key="9">
    <source>
        <dbReference type="ARBA" id="ARBA00023180"/>
    </source>
</evidence>
<evidence type="ECO:0000256" key="2">
    <source>
        <dbReference type="ARBA" id="ARBA00022475"/>
    </source>
</evidence>
<dbReference type="Proteomes" id="UP001163046">
    <property type="component" value="Unassembled WGS sequence"/>
</dbReference>
<dbReference type="AlphaFoldDB" id="A0A9W9YW34"/>
<protein>
    <recommendedName>
        <fullName evidence="12">G-protein coupled receptors family 3 profile domain-containing protein</fullName>
    </recommendedName>
</protein>
<dbReference type="PROSITE" id="PS50259">
    <property type="entry name" value="G_PROTEIN_RECEP_F3_4"/>
    <property type="match status" value="1"/>
</dbReference>
<evidence type="ECO:0000256" key="10">
    <source>
        <dbReference type="ARBA" id="ARBA00023224"/>
    </source>
</evidence>
<feature type="transmembrane region" description="Helical" evidence="11">
    <location>
        <begin position="57"/>
        <end position="81"/>
    </location>
</feature>